<feature type="domain" description="Flavoprotein" evidence="6">
    <location>
        <begin position="8"/>
        <end position="175"/>
    </location>
</feature>
<feature type="binding site" evidence="5">
    <location>
        <position position="133"/>
    </location>
    <ligand>
        <name>FMN</name>
        <dbReference type="ChEBI" id="CHEBI:58210"/>
    </ligand>
</feature>
<feature type="binding site" evidence="5">
    <location>
        <begin position="98"/>
        <end position="101"/>
    </location>
    <ligand>
        <name>FMN</name>
        <dbReference type="ChEBI" id="CHEBI:58210"/>
    </ligand>
</feature>
<name>A0A2N5XSS2_9HYPH</name>
<feature type="binding site" evidence="5">
    <location>
        <begin position="15"/>
        <end position="17"/>
    </location>
    <ligand>
        <name>FMN</name>
        <dbReference type="ChEBI" id="CHEBI:58210"/>
    </ligand>
</feature>
<protein>
    <recommendedName>
        <fullName evidence="5">Flavin prenyltransferase UbiX</fullName>
        <ecNumber evidence="5">2.5.1.129</ecNumber>
    </recommendedName>
</protein>
<dbReference type="EMBL" id="PKUQ01000016">
    <property type="protein sequence ID" value="PLW77571.1"/>
    <property type="molecule type" value="Genomic_DNA"/>
</dbReference>
<evidence type="ECO:0000259" key="6">
    <source>
        <dbReference type="Pfam" id="PF02441"/>
    </source>
</evidence>
<dbReference type="Proteomes" id="UP000234881">
    <property type="component" value="Unassembled WGS sequence"/>
</dbReference>
<feature type="binding site" evidence="5">
    <location>
        <position position="163"/>
    </location>
    <ligand>
        <name>dimethylallyl phosphate</name>
        <dbReference type="ChEBI" id="CHEBI:88052"/>
    </ligand>
</feature>
<proteinExistence type="inferred from homology"/>
<dbReference type="InterPro" id="IPR004507">
    <property type="entry name" value="UbiX-like"/>
</dbReference>
<comment type="caution">
    <text evidence="5">Lacks conserved residue(s) required for the propagation of feature annotation.</text>
</comment>
<reference evidence="7 8" key="1">
    <citation type="submission" date="2018-01" db="EMBL/GenBank/DDBJ databases">
        <title>The draft genome sequence of Cohaesibacter sp. H1304.</title>
        <authorList>
            <person name="Wang N.-N."/>
            <person name="Du Z.-J."/>
        </authorList>
    </citation>
    <scope>NUCLEOTIDE SEQUENCE [LARGE SCALE GENOMIC DNA]</scope>
    <source>
        <strain evidence="7 8">H1304</strain>
    </source>
</reference>
<comment type="catalytic activity">
    <reaction evidence="5">
        <text>dimethylallyl phosphate + FMNH2 = prenylated FMNH2 + phosphate</text>
        <dbReference type="Rhea" id="RHEA:37743"/>
        <dbReference type="ChEBI" id="CHEBI:43474"/>
        <dbReference type="ChEBI" id="CHEBI:57618"/>
        <dbReference type="ChEBI" id="CHEBI:87467"/>
        <dbReference type="ChEBI" id="CHEBI:88052"/>
        <dbReference type="EC" id="2.5.1.129"/>
    </reaction>
</comment>
<comment type="caution">
    <text evidence="7">The sequence shown here is derived from an EMBL/GenBank/DDBJ whole genome shotgun (WGS) entry which is preliminary data.</text>
</comment>
<evidence type="ECO:0000313" key="8">
    <source>
        <dbReference type="Proteomes" id="UP000234881"/>
    </source>
</evidence>
<keyword evidence="4 5" id="KW-0808">Transferase</keyword>
<feature type="binding site" evidence="5">
    <location>
        <position position="179"/>
    </location>
    <ligand>
        <name>dimethylallyl phosphate</name>
        <dbReference type="ChEBI" id="CHEBI:88052"/>
    </ligand>
</feature>
<keyword evidence="8" id="KW-1185">Reference proteome</keyword>
<dbReference type="AlphaFoldDB" id="A0A2N5XSS2"/>
<feature type="binding site" evidence="5">
    <location>
        <position position="46"/>
    </location>
    <ligand>
        <name>FMN</name>
        <dbReference type="ChEBI" id="CHEBI:58210"/>
    </ligand>
</feature>
<keyword evidence="1 5" id="KW-0637">Prenyltransferase</keyword>
<dbReference type="SUPFAM" id="SSF52507">
    <property type="entry name" value="Homo-oligomeric flavin-containing Cys decarboxylases, HFCD"/>
    <property type="match status" value="1"/>
</dbReference>
<gene>
    <name evidence="5" type="primary">ubiX</name>
    <name evidence="7" type="ORF">C0081_09670</name>
</gene>
<keyword evidence="3 5" id="KW-0288">FMN</keyword>
<keyword evidence="2 5" id="KW-0285">Flavoprotein</keyword>
<evidence type="ECO:0000256" key="4">
    <source>
        <dbReference type="ARBA" id="ARBA00022679"/>
    </source>
</evidence>
<dbReference type="GO" id="GO:0106141">
    <property type="term" value="F:flavin prenyltransferase activity"/>
    <property type="evidence" value="ECO:0007669"/>
    <property type="project" value="UniProtKB-EC"/>
</dbReference>
<sequence>MREQSPSKIGIVISGASGSLLALQALRILKALTNKNPTLSSHLIITQGARRTAELELNASQRVELTALADHIYDDNNLTATFASGSNPLSGLLVVPCSIRSLSAIAYSQTDRLSIRAADVMLKERRPLVLAVRETPFHAGHLQAMQLITQMGGIIAPPVPAFYLAPKSIDELAEQSAARLLALLGLDMGNWLKQWQPPSSD</sequence>
<dbReference type="HAMAP" id="MF_01984">
    <property type="entry name" value="ubiX_pad"/>
    <property type="match status" value="1"/>
</dbReference>
<comment type="function">
    <text evidence="5">Flavin prenyltransferase that catalyzes the synthesis of the prenylated FMN cofactor (prenyl-FMN) for 4-hydroxy-3-polyprenylbenzoic acid decarboxylase UbiD. The prenyltransferase is metal-independent and links a dimethylallyl moiety from dimethylallyl monophosphate (DMAP) to the flavin N5 and C6 atoms of FMN.</text>
</comment>
<evidence type="ECO:0000256" key="1">
    <source>
        <dbReference type="ARBA" id="ARBA00022602"/>
    </source>
</evidence>
<evidence type="ECO:0000256" key="3">
    <source>
        <dbReference type="ARBA" id="ARBA00022643"/>
    </source>
</evidence>
<evidence type="ECO:0000256" key="2">
    <source>
        <dbReference type="ARBA" id="ARBA00022630"/>
    </source>
</evidence>
<dbReference type="NCBIfam" id="NF004685">
    <property type="entry name" value="PRK06029.1"/>
    <property type="match status" value="1"/>
</dbReference>
<dbReference type="RefSeq" id="WP_101533588.1">
    <property type="nucleotide sequence ID" value="NZ_PKUQ01000016.1"/>
</dbReference>
<dbReference type="Pfam" id="PF02441">
    <property type="entry name" value="Flavoprotein"/>
    <property type="match status" value="1"/>
</dbReference>
<comment type="similarity">
    <text evidence="5">Belongs to the UbiX/PAD1 family.</text>
</comment>
<organism evidence="7 8">
    <name type="scientific">Cohaesibacter celericrescens</name>
    <dbReference type="NCBI Taxonomy" id="2067669"/>
    <lineage>
        <taxon>Bacteria</taxon>
        <taxon>Pseudomonadati</taxon>
        <taxon>Pseudomonadota</taxon>
        <taxon>Alphaproteobacteria</taxon>
        <taxon>Hyphomicrobiales</taxon>
        <taxon>Cohaesibacteraceae</taxon>
    </lineage>
</organism>
<evidence type="ECO:0000256" key="5">
    <source>
        <dbReference type="HAMAP-Rule" id="MF_01984"/>
    </source>
</evidence>
<dbReference type="OrthoDB" id="9781577at2"/>
<dbReference type="EC" id="2.5.1.129" evidence="5"/>
<dbReference type="NCBIfam" id="TIGR00421">
    <property type="entry name" value="ubiX_pad"/>
    <property type="match status" value="1"/>
</dbReference>
<dbReference type="InterPro" id="IPR003382">
    <property type="entry name" value="Flavoprotein"/>
</dbReference>
<accession>A0A2N5XSS2</accession>
<evidence type="ECO:0000313" key="7">
    <source>
        <dbReference type="EMBL" id="PLW77571.1"/>
    </source>
</evidence>
<dbReference type="InterPro" id="IPR036551">
    <property type="entry name" value="Flavin_trans-like"/>
</dbReference>
<dbReference type="Gene3D" id="3.40.50.1950">
    <property type="entry name" value="Flavin prenyltransferase-like"/>
    <property type="match status" value="1"/>
</dbReference>